<evidence type="ECO:0000313" key="1">
    <source>
        <dbReference type="EMBL" id="EUJ33136.1"/>
    </source>
</evidence>
<keyword evidence="2" id="KW-1185">Reference proteome</keyword>
<organism evidence="1 2">
    <name type="scientific">Listeria floridensis FSL S10-1187</name>
    <dbReference type="NCBI Taxonomy" id="1265817"/>
    <lineage>
        <taxon>Bacteria</taxon>
        <taxon>Bacillati</taxon>
        <taxon>Bacillota</taxon>
        <taxon>Bacilli</taxon>
        <taxon>Bacillales</taxon>
        <taxon>Listeriaceae</taxon>
        <taxon>Listeria</taxon>
    </lineage>
</organism>
<accession>A0ABP3B2C8</accession>
<evidence type="ECO:0000313" key="2">
    <source>
        <dbReference type="Proteomes" id="UP000019249"/>
    </source>
</evidence>
<gene>
    <name evidence="1" type="ORF">MFLO_04315</name>
</gene>
<reference evidence="1 2" key="1">
    <citation type="journal article" date="2014" name="Int. J. Syst. Evol. Microbiol.">
        <title>Listeria floridensis sp. nov., Listeria aquatica sp. nov., Listeria cornellensis sp. nov., Listeria riparia sp. nov. and Listeria grandensis sp. nov., from agricultural and natural environments.</title>
        <authorList>
            <person name="den Bakker H.C."/>
            <person name="Warchocki S."/>
            <person name="Wright E.M."/>
            <person name="Allred A.F."/>
            <person name="Ahlstrom C."/>
            <person name="Manuel C.S."/>
            <person name="Stasiewicz M.J."/>
            <person name="Burrell A."/>
            <person name="Roof S."/>
            <person name="Strawn L."/>
            <person name="Fortes E.D."/>
            <person name="Nightingale K.K."/>
            <person name="Kephart D."/>
            <person name="Wiedmann M."/>
        </authorList>
    </citation>
    <scope>NUCLEOTIDE SEQUENCE [LARGE SCALE GENOMIC DNA]</scope>
    <source>
        <strain evidence="1 2">FSL S10-1187</strain>
    </source>
</reference>
<proteinExistence type="predicted"/>
<protein>
    <submittedName>
        <fullName evidence="1">Uncharacterized protein</fullName>
    </submittedName>
</protein>
<dbReference type="Proteomes" id="UP000019249">
    <property type="component" value="Unassembled WGS sequence"/>
</dbReference>
<dbReference type="EMBL" id="AODF01000007">
    <property type="protein sequence ID" value="EUJ33136.1"/>
    <property type="molecule type" value="Genomic_DNA"/>
</dbReference>
<name>A0ABP3B2C8_9LIST</name>
<sequence length="103" mass="12139">MKSVNSEMESIGFLVGIPYTLFVREIGRKTMLVVEGEPVHAVRGGFHKTSGSYLYTFYKARYERKDGRMAGLKVYMKNRSFVEVFYRVKKYLEFLEHEKVKVR</sequence>
<dbReference type="RefSeq" id="WP_036096517.1">
    <property type="nucleotide sequence ID" value="NZ_AODF01000007.1"/>
</dbReference>
<comment type="caution">
    <text evidence="1">The sequence shown here is derived from an EMBL/GenBank/DDBJ whole genome shotgun (WGS) entry which is preliminary data.</text>
</comment>